<dbReference type="Proteomes" id="UP001344251">
    <property type="component" value="Chromosome"/>
</dbReference>
<reference evidence="3 4" key="1">
    <citation type="submission" date="2022-10" db="EMBL/GenBank/DDBJ databases">
        <title>The complete genomes of actinobacterial strains from the NBC collection.</title>
        <authorList>
            <person name="Joergensen T.S."/>
            <person name="Alvarez Arevalo M."/>
            <person name="Sterndorff E.B."/>
            <person name="Faurdal D."/>
            <person name="Vuksanovic O."/>
            <person name="Mourched A.-S."/>
            <person name="Charusanti P."/>
            <person name="Shaw S."/>
            <person name="Blin K."/>
            <person name="Weber T."/>
        </authorList>
    </citation>
    <scope>NUCLEOTIDE SEQUENCE [LARGE SCALE GENOMIC DNA]</scope>
    <source>
        <strain evidence="3 4">NBC 01774</strain>
    </source>
</reference>
<dbReference type="SUPFAM" id="SSF47413">
    <property type="entry name" value="lambda repressor-like DNA-binding domains"/>
    <property type="match status" value="1"/>
</dbReference>
<dbReference type="InterPro" id="IPR001387">
    <property type="entry name" value="Cro/C1-type_HTH"/>
</dbReference>
<protein>
    <submittedName>
        <fullName evidence="3">Helix-turn-helix domain-containing protein</fullName>
    </submittedName>
</protein>
<feature type="region of interest" description="Disordered" evidence="1">
    <location>
        <begin position="281"/>
        <end position="304"/>
    </location>
</feature>
<gene>
    <name evidence="3" type="ORF">OG863_15230</name>
</gene>
<dbReference type="SMART" id="SM00530">
    <property type="entry name" value="HTH_XRE"/>
    <property type="match status" value="1"/>
</dbReference>
<dbReference type="PROSITE" id="PS50943">
    <property type="entry name" value="HTH_CROC1"/>
    <property type="match status" value="1"/>
</dbReference>
<dbReference type="InterPro" id="IPR043917">
    <property type="entry name" value="DUF5753"/>
</dbReference>
<accession>A0ABZ1FTZ0</accession>
<feature type="domain" description="HTH cro/C1-type" evidence="2">
    <location>
        <begin position="9"/>
        <end position="39"/>
    </location>
</feature>
<keyword evidence="4" id="KW-1185">Reference proteome</keyword>
<dbReference type="Pfam" id="PF19054">
    <property type="entry name" value="DUF5753"/>
    <property type="match status" value="1"/>
</dbReference>
<organism evidence="3 4">
    <name type="scientific">Streptomyces decoyicus</name>
    <dbReference type="NCBI Taxonomy" id="249567"/>
    <lineage>
        <taxon>Bacteria</taxon>
        <taxon>Bacillati</taxon>
        <taxon>Actinomycetota</taxon>
        <taxon>Actinomycetes</taxon>
        <taxon>Kitasatosporales</taxon>
        <taxon>Streptomycetaceae</taxon>
        <taxon>Streptomyces</taxon>
    </lineage>
</organism>
<dbReference type="EMBL" id="CP109106">
    <property type="protein sequence ID" value="WSB73966.1"/>
    <property type="molecule type" value="Genomic_DNA"/>
</dbReference>
<evidence type="ECO:0000313" key="4">
    <source>
        <dbReference type="Proteomes" id="UP001344251"/>
    </source>
</evidence>
<evidence type="ECO:0000259" key="2">
    <source>
        <dbReference type="PROSITE" id="PS50943"/>
    </source>
</evidence>
<dbReference type="CDD" id="cd00093">
    <property type="entry name" value="HTH_XRE"/>
    <property type="match status" value="1"/>
</dbReference>
<evidence type="ECO:0000313" key="3">
    <source>
        <dbReference type="EMBL" id="WSB73966.1"/>
    </source>
</evidence>
<dbReference type="Pfam" id="PF13560">
    <property type="entry name" value="HTH_31"/>
    <property type="match status" value="1"/>
</dbReference>
<sequence length="304" mass="34090">MAALFATRLRRLRLNAGLTQAQLGRQAHTHSTRINQIERTTGAKPTLELTRALDEAVGADDLLVELWPYIQQEVFPYWSRAVMERLERATDIRQYAGSTIPGLLQTEGYARALLSLGRTLESVEQLAERVAARLGRQVRLHQADGPKLWAILDESVLVRPIGDGDEMHDQLARLLETARHPRITLQVLPLSSGGHSLMGRSLTMARLPNGAESAYVEVADFGQLFDEPAEVTAYSVTYDRLRALSLPPSLSLDLIRSVMEGTRHAERIPSRSERRRLAQVQLQQSGGRRVRRGQRHLPSPRPRP</sequence>
<evidence type="ECO:0000256" key="1">
    <source>
        <dbReference type="SAM" id="MobiDB-lite"/>
    </source>
</evidence>
<dbReference type="InterPro" id="IPR010982">
    <property type="entry name" value="Lambda_DNA-bd_dom_sf"/>
</dbReference>
<dbReference type="Gene3D" id="1.10.260.40">
    <property type="entry name" value="lambda repressor-like DNA-binding domains"/>
    <property type="match status" value="1"/>
</dbReference>
<name>A0ABZ1FTZ0_9ACTN</name>
<proteinExistence type="predicted"/>